<evidence type="ECO:0000313" key="7">
    <source>
        <dbReference type="Proteomes" id="UP000545074"/>
    </source>
</evidence>
<dbReference type="InterPro" id="IPR050263">
    <property type="entry name" value="Bact_Fimbrial_Adh_Pro"/>
</dbReference>
<comment type="caution">
    <text evidence="6">The sequence shown here is derived from an EMBL/GenBank/DDBJ whole genome shotgun (WGS) entry which is preliminary data.</text>
</comment>
<dbReference type="PANTHER" id="PTHR33420:SF3">
    <property type="entry name" value="FIMBRIAL SUBUNIT ELFA"/>
    <property type="match status" value="1"/>
</dbReference>
<dbReference type="RefSeq" id="WP_177333711.1">
    <property type="nucleotide sequence ID" value="NZ_JACGCX010000004.1"/>
</dbReference>
<reference evidence="6 7" key="1">
    <citation type="submission" date="2020-07" db="EMBL/GenBank/DDBJ databases">
        <title>Diversity of carbapenemase encoding genes among Pseudomonas putida group clinical isolates in a tertiary Brazilian hospital.</title>
        <authorList>
            <person name="Alberto-Lei F."/>
            <person name="Nodari C.S."/>
            <person name="Streling A.P."/>
            <person name="Paulino J.T."/>
            <person name="Bessa-Neto F.O."/>
            <person name="Cayo R."/>
            <person name="Gales A.C."/>
        </authorList>
    </citation>
    <scope>NUCLEOTIDE SEQUENCE [LARGE SCALE GENOMIC DNA]</scope>
    <source>
        <strain evidence="6 7">12815</strain>
    </source>
</reference>
<feature type="domain" description="Fimbrial-type adhesion" evidence="5">
    <location>
        <begin position="17"/>
        <end position="151"/>
    </location>
</feature>
<evidence type="ECO:0000256" key="2">
    <source>
        <dbReference type="ARBA" id="ARBA00006671"/>
    </source>
</evidence>
<dbReference type="SUPFAM" id="SSF49401">
    <property type="entry name" value="Bacterial adhesins"/>
    <property type="match status" value="1"/>
</dbReference>
<name>A0A7W2KFC5_9PSED</name>
<comment type="subcellular location">
    <subcellularLocation>
        <location evidence="1">Fimbrium</location>
    </subcellularLocation>
</comment>
<dbReference type="Pfam" id="PF00419">
    <property type="entry name" value="Fimbrial"/>
    <property type="match status" value="1"/>
</dbReference>
<comment type="similarity">
    <text evidence="2">Belongs to the fimbrial protein family.</text>
</comment>
<evidence type="ECO:0000256" key="3">
    <source>
        <dbReference type="ARBA" id="ARBA00022729"/>
    </source>
</evidence>
<dbReference type="GO" id="GO:0043709">
    <property type="term" value="P:cell adhesion involved in single-species biofilm formation"/>
    <property type="evidence" value="ECO:0007669"/>
    <property type="project" value="TreeGrafter"/>
</dbReference>
<proteinExistence type="inferred from homology"/>
<dbReference type="InterPro" id="IPR008966">
    <property type="entry name" value="Adhesion_dom_sf"/>
</dbReference>
<dbReference type="Gene3D" id="2.60.40.1090">
    <property type="entry name" value="Fimbrial-type adhesion domain"/>
    <property type="match status" value="1"/>
</dbReference>
<sequence>MTGSTFAEPAKEAQIDVGGNLIAPPCVTRFPSTQQIDLGKVNLNQLADDSAAITDVPLRFDCQPGTKLELKLSPGMGLADGSVMLTNRAALGLRVQLGDKTEQPSIGLGETGTWPVSEEPLLLRLLVKPVSVGELPEAGSYTATLLMQMTYR</sequence>
<evidence type="ECO:0000259" key="5">
    <source>
        <dbReference type="Pfam" id="PF00419"/>
    </source>
</evidence>
<accession>A0A7W2KFC5</accession>
<dbReference type="InterPro" id="IPR036937">
    <property type="entry name" value="Adhesion_dom_fimbrial_sf"/>
</dbReference>
<dbReference type="GO" id="GO:0009289">
    <property type="term" value="C:pilus"/>
    <property type="evidence" value="ECO:0007669"/>
    <property type="project" value="UniProtKB-SubCell"/>
</dbReference>
<evidence type="ECO:0000256" key="1">
    <source>
        <dbReference type="ARBA" id="ARBA00004561"/>
    </source>
</evidence>
<organism evidence="6 7">
    <name type="scientific">Pseudomonas juntendi</name>
    <dbReference type="NCBI Taxonomy" id="2666183"/>
    <lineage>
        <taxon>Bacteria</taxon>
        <taxon>Pseudomonadati</taxon>
        <taxon>Pseudomonadota</taxon>
        <taxon>Gammaproteobacteria</taxon>
        <taxon>Pseudomonadales</taxon>
        <taxon>Pseudomonadaceae</taxon>
        <taxon>Pseudomonas</taxon>
    </lineage>
</organism>
<dbReference type="EMBL" id="JACGCX010000004">
    <property type="protein sequence ID" value="MBA6097340.1"/>
    <property type="molecule type" value="Genomic_DNA"/>
</dbReference>
<dbReference type="PANTHER" id="PTHR33420">
    <property type="entry name" value="FIMBRIAL SUBUNIT ELFA-RELATED"/>
    <property type="match status" value="1"/>
</dbReference>
<evidence type="ECO:0000256" key="4">
    <source>
        <dbReference type="ARBA" id="ARBA00023263"/>
    </source>
</evidence>
<keyword evidence="4" id="KW-0281">Fimbrium</keyword>
<evidence type="ECO:0000313" key="6">
    <source>
        <dbReference type="EMBL" id="MBA6097340.1"/>
    </source>
</evidence>
<keyword evidence="3" id="KW-0732">Signal</keyword>
<dbReference type="InterPro" id="IPR000259">
    <property type="entry name" value="Adhesion_dom_fimbrial"/>
</dbReference>
<dbReference type="AlphaFoldDB" id="A0A7W2KFC5"/>
<gene>
    <name evidence="6" type="ORF">H4C80_09430</name>
</gene>
<dbReference type="Proteomes" id="UP000545074">
    <property type="component" value="Unassembled WGS sequence"/>
</dbReference>
<protein>
    <submittedName>
        <fullName evidence="6">Fimbrial protein</fullName>
    </submittedName>
</protein>